<feature type="region of interest" description="Disordered" evidence="1">
    <location>
        <begin position="65"/>
        <end position="91"/>
    </location>
</feature>
<protein>
    <submittedName>
        <fullName evidence="2">Putative cdp-diacylglycerol synthase</fullName>
    </submittedName>
</protein>
<name>A0A0K8RDZ2_IXORI</name>
<evidence type="ECO:0000256" key="1">
    <source>
        <dbReference type="SAM" id="MobiDB-lite"/>
    </source>
</evidence>
<accession>A0A0K8RDZ2</accession>
<organism evidence="2">
    <name type="scientific">Ixodes ricinus</name>
    <name type="common">Common tick</name>
    <name type="synonym">Acarus ricinus</name>
    <dbReference type="NCBI Taxonomy" id="34613"/>
    <lineage>
        <taxon>Eukaryota</taxon>
        <taxon>Metazoa</taxon>
        <taxon>Ecdysozoa</taxon>
        <taxon>Arthropoda</taxon>
        <taxon>Chelicerata</taxon>
        <taxon>Arachnida</taxon>
        <taxon>Acari</taxon>
        <taxon>Parasitiformes</taxon>
        <taxon>Ixodida</taxon>
        <taxon>Ixodoidea</taxon>
        <taxon>Ixodidae</taxon>
        <taxon>Ixodinae</taxon>
        <taxon>Ixodes</taxon>
    </lineage>
</organism>
<dbReference type="EMBL" id="GADI01004512">
    <property type="protein sequence ID" value="JAA69296.1"/>
    <property type="molecule type" value="mRNA"/>
</dbReference>
<dbReference type="AlphaFoldDB" id="A0A0K8RDZ2"/>
<reference evidence="2" key="1">
    <citation type="submission" date="2012-12" db="EMBL/GenBank/DDBJ databases">
        <title>Identification and characterization of a phenylalanine ammonia-lyase gene family in Isatis indigotica Fort.</title>
        <authorList>
            <person name="Liu Q."/>
            <person name="Chen J."/>
            <person name="Zhou X."/>
            <person name="Di P."/>
            <person name="Xiao Y."/>
            <person name="Xuan H."/>
            <person name="Zhang L."/>
            <person name="Chen W."/>
        </authorList>
    </citation>
    <scope>NUCLEOTIDE SEQUENCE</scope>
    <source>
        <tissue evidence="2">Salivary gland</tissue>
    </source>
</reference>
<evidence type="ECO:0000313" key="2">
    <source>
        <dbReference type="EMBL" id="JAA69296.1"/>
    </source>
</evidence>
<sequence length="91" mass="10070">MSRSKGSKNGLEMLAKTFPQLFVICTGCPALCTFIVDAVNTCPYGRHNRMSRSFCESGARLMKGKQLRSRDEKTTRRAKSVPGRNGNVRGT</sequence>
<proteinExistence type="evidence at transcript level"/>